<organism evidence="2 3">
    <name type="scientific">Nannocystis radixulma</name>
    <dbReference type="NCBI Taxonomy" id="2995305"/>
    <lineage>
        <taxon>Bacteria</taxon>
        <taxon>Pseudomonadati</taxon>
        <taxon>Myxococcota</taxon>
        <taxon>Polyangia</taxon>
        <taxon>Nannocystales</taxon>
        <taxon>Nannocystaceae</taxon>
        <taxon>Nannocystis</taxon>
    </lineage>
</organism>
<dbReference type="Pfam" id="PF05488">
    <property type="entry name" value="PAAR_motif"/>
    <property type="match status" value="1"/>
</dbReference>
<accession>A0ABT5B409</accession>
<feature type="compositionally biased region" description="Basic and acidic residues" evidence="1">
    <location>
        <begin position="105"/>
        <end position="128"/>
    </location>
</feature>
<evidence type="ECO:0000313" key="2">
    <source>
        <dbReference type="EMBL" id="MDC0667867.1"/>
    </source>
</evidence>
<dbReference type="Proteomes" id="UP001217838">
    <property type="component" value="Unassembled WGS sequence"/>
</dbReference>
<feature type="compositionally biased region" description="Pro residues" evidence="1">
    <location>
        <begin position="324"/>
        <end position="338"/>
    </location>
</feature>
<comment type="caution">
    <text evidence="2">The sequence shown here is derived from an EMBL/GenBank/DDBJ whole genome shotgun (WGS) entry which is preliminary data.</text>
</comment>
<name>A0ABT5B409_9BACT</name>
<dbReference type="EMBL" id="JAQNDN010000003">
    <property type="protein sequence ID" value="MDC0667867.1"/>
    <property type="molecule type" value="Genomic_DNA"/>
</dbReference>
<protein>
    <submittedName>
        <fullName evidence="2">PAAR domain-containing protein</fullName>
    </submittedName>
</protein>
<keyword evidence="3" id="KW-1185">Reference proteome</keyword>
<evidence type="ECO:0000313" key="3">
    <source>
        <dbReference type="Proteomes" id="UP001217838"/>
    </source>
</evidence>
<feature type="region of interest" description="Disordered" evidence="1">
    <location>
        <begin position="321"/>
        <end position="349"/>
    </location>
</feature>
<dbReference type="Gene3D" id="2.60.200.60">
    <property type="match status" value="1"/>
</dbReference>
<feature type="region of interest" description="Disordered" evidence="1">
    <location>
        <begin position="82"/>
        <end position="131"/>
    </location>
</feature>
<gene>
    <name evidence="2" type="ORF">POL58_08965</name>
</gene>
<dbReference type="RefSeq" id="WP_271996374.1">
    <property type="nucleotide sequence ID" value="NZ_JAQNDN010000003.1"/>
</dbReference>
<reference evidence="2 3" key="1">
    <citation type="submission" date="2022-11" db="EMBL/GenBank/DDBJ databases">
        <title>Minimal conservation of predation-associated metabolite biosynthetic gene clusters underscores biosynthetic potential of Myxococcota including descriptions for ten novel species: Archangium lansinium sp. nov., Myxococcus landrumus sp. nov., Nannocystis bai.</title>
        <authorList>
            <person name="Ahearne A."/>
            <person name="Stevens C."/>
            <person name="Dowd S."/>
        </authorList>
    </citation>
    <scope>NUCLEOTIDE SEQUENCE [LARGE SCALE GENOMIC DNA]</scope>
    <source>
        <strain evidence="2 3">NCELM</strain>
    </source>
</reference>
<evidence type="ECO:0000256" key="1">
    <source>
        <dbReference type="SAM" id="MobiDB-lite"/>
    </source>
</evidence>
<proteinExistence type="predicted"/>
<dbReference type="InterPro" id="IPR008727">
    <property type="entry name" value="PAAR_motif"/>
</dbReference>
<sequence length="363" mass="36094">MSNAARRTDPTVHLGTIAQGAPHTFIAGLAAARKGDPHVCPAHVGGVIIQGSATVFIEGAEASRKGDLCGCAATGTPGAGVPAVLGPQGAPPKQSSSDGTMDADTDGKQAGRGPHAEAELQDTDKDGSYDTARTEASVARMRNQGYKDVGPVELGAKHNMDVVYGRGQAGSSAGYGWGGNASAEVGAVKQGGELSIGPAGDQGRNPYAAVGAEYDKWHAEAKGDVLLGDDGRRVGLGAMGKAGAEVIGGNVSARQSIPIPFTNWTIQTRGKATGAAGSVGVGLGAWAFWDKAEGRFHLGALGELKALVGIELDVDISIGRAYAPDPPPPAAPPAPPGGGTPGTGSGGVPNAIAEGCPTVFIGG</sequence>